<dbReference type="PANTHER" id="PTHR31139:SF4">
    <property type="entry name" value="ECTOPIC P GRANULES PROTEIN 5 HOMOLOG"/>
    <property type="match status" value="1"/>
</dbReference>
<feature type="compositionally biased region" description="Basic residues" evidence="3">
    <location>
        <begin position="9"/>
        <end position="24"/>
    </location>
</feature>
<dbReference type="GO" id="GO:0005737">
    <property type="term" value="C:cytoplasm"/>
    <property type="evidence" value="ECO:0007669"/>
    <property type="project" value="TreeGrafter"/>
</dbReference>
<comment type="caution">
    <text evidence="6">The sequence shown here is derived from an EMBL/GenBank/DDBJ whole genome shotgun (WGS) entry which is preliminary data.</text>
</comment>
<dbReference type="STRING" id="6573.A0A210R408"/>
<dbReference type="InterPro" id="IPR059030">
    <property type="entry name" value="TPR_Epg5_mid"/>
</dbReference>
<feature type="region of interest" description="Disordered" evidence="3">
    <location>
        <begin position="1"/>
        <end position="36"/>
    </location>
</feature>
<evidence type="ECO:0000256" key="1">
    <source>
        <dbReference type="ARBA" id="ARBA00010948"/>
    </source>
</evidence>
<keyword evidence="2" id="KW-0072">Autophagy</keyword>
<accession>A0A210R408</accession>
<dbReference type="EMBL" id="NEDP02000462">
    <property type="protein sequence ID" value="OWF55800.1"/>
    <property type="molecule type" value="Genomic_DNA"/>
</dbReference>
<keyword evidence="7" id="KW-1185">Reference proteome</keyword>
<evidence type="ECO:0000256" key="2">
    <source>
        <dbReference type="ARBA" id="ARBA00023006"/>
    </source>
</evidence>
<comment type="similarity">
    <text evidence="1">Belongs to the EPG5 family.</text>
</comment>
<evidence type="ECO:0000259" key="5">
    <source>
        <dbReference type="Pfam" id="PF26573"/>
    </source>
</evidence>
<dbReference type="GO" id="GO:0097352">
    <property type="term" value="P:autophagosome maturation"/>
    <property type="evidence" value="ECO:0007669"/>
    <property type="project" value="TreeGrafter"/>
</dbReference>
<dbReference type="Proteomes" id="UP000242188">
    <property type="component" value="Unassembled WGS sequence"/>
</dbReference>
<proteinExistence type="inferred from homology"/>
<feature type="compositionally biased region" description="Basic and acidic residues" evidence="3">
    <location>
        <begin position="218"/>
        <end position="231"/>
    </location>
</feature>
<feature type="compositionally biased region" description="Basic and acidic residues" evidence="3">
    <location>
        <begin position="127"/>
        <end position="145"/>
    </location>
</feature>
<feature type="region of interest" description="Disordered" evidence="3">
    <location>
        <begin position="210"/>
        <end position="231"/>
    </location>
</feature>
<feature type="domain" description="Epg5-like central TPR repeats" evidence="4">
    <location>
        <begin position="1690"/>
        <end position="2101"/>
    </location>
</feature>
<dbReference type="Pfam" id="PF26573">
    <property type="entry name" value="TPR_Epg5_2"/>
    <property type="match status" value="1"/>
</dbReference>
<feature type="region of interest" description="Disordered" evidence="3">
    <location>
        <begin position="48"/>
        <end position="185"/>
    </location>
</feature>
<feature type="domain" description="Epg5-like TPR" evidence="5">
    <location>
        <begin position="1242"/>
        <end position="1430"/>
    </location>
</feature>
<feature type="region of interest" description="Disordered" evidence="3">
    <location>
        <begin position="275"/>
        <end position="296"/>
    </location>
</feature>
<gene>
    <name evidence="6" type="ORF">KP79_PYT10841</name>
</gene>
<dbReference type="InterPro" id="IPR051436">
    <property type="entry name" value="Autophagy-related_EPG5"/>
</dbReference>
<sequence>MAEAVRERRSSRKNTKQKKQKAKSPKLGITLEDEGEAGLEEFLQDLETDPSLILPPSELSAQTETPGGHNAKAEETGGHNAVSECEGTESGDLRLRDTIPDTDRKDCIGEKSDKETADTMVSTVYTAKEHDNSEPQRENKDKTDMKTPVGETESEGKSVSEVEVSSDTQVLGTQGLVSPSQSEDVISGQESFYSATSMLSDKELGLTVSDNDVSQVMSDDKIAPDKTDTEKMEASEMKTDSGPLYPQITPVGPDTLKLLEKDLERLNIKTASSQHNVCTENQKSKQFEEPRPQESAPAMISMKGVVEKAAKSKSEPTLVRKFQPLTLEQLQSLYYNPELVNNIHFIDKFVQHEAKKENHEFLEILTSYLSARRHFQQADGEIDALRTNYSQMLEQVWTTAKHSINAKGPCGDGSQCKTTHLYDMCEFSETNFGSMKQILESIRHNIQNQFALYSYSVQLAKLQVESYIHDLFMRSPVLREIPRNAPVNACLHHNSNDEHQIVRLRECISILFSFHRRPIKDEEFVKDTKQWTLRLVSALARVASYNDHLFILNHVLRCPAGVGEWAVGLIQVPTISHATSPPINIGSPVLDHLMTCLATILMPIRGREDFICLMNEAITPDPQHGNTWIMVDSDGEEDEDPKNAWMYLLENDIVAILNQIPMMEAYKHIMLMTKNSDGSLGYNVKLTTDTVIIKLFAFCTCLINLLGWGLQTHSKGRYRQLNKRIGRMIRQCVQYVSDHWENFQEANRHLLPLELLERLQLEYSQFFLRATNCILTAQRLGCWQFMTDMPYSTLSGEMAWQLVWLFHQGRGQTINLDALPSEEICRKFFSNPDSRHQLCDSVQQLPASEAIYLLTALANIAQSRRQQESDIIHTICLCLFEVCYVCSSTREMCSKVGRELLAAIATIHPFILSLLIQEAKDNMENIGMMAVYLFKELPFDVWLPREHDFDVIRQWLLTTDLTDPGNQVARLVLNKIHWGVEPETNRLFVPYDFHKMTAILLTEAYGKFVTNKNLGFWFLEGMKQVALVVKQQQTNEQQFNNWSWEVVMKLHLHLSCLPSPDLAMFQSAGGPPDITKDNSLLAVSKGVKENNPMASFVAVICSSQGHNATEFLAEGLSQLCSLVENNHYRPALLVLNCTISLFLNNPKVVNENARFMKCISSLLSADDSFLKISKLWTQEFPGPMTKLFSCMIQDCIDKAAHLPGSSALFAAVDFWIRVIVKTTKWFQDSSQNIITQKNSKWHKAVTKLKLQVSPGLHSLNIYRWGRQALDMDVEHSMAPLVWQRFFGLFVGRMVSQVSMQQRASVGEKFYDVSKHTSELKKMKKKLKEGVDYHMNYQSRIQHQEAESNRAEERREETGDEKSTLEDQSFLPRRDFHQQLTRLYQTFQLWTEEPMLHDANLYLPALPPQYQSDRLHLLFQNQVDPWLETVDHDRVLFELAQLTSEWNTSLLGSEVKHTVTKETGRIPTATEKIISRLQRHDPVKELPDQQPLKAVVEDISITVMQEKAAIMHVLKADINALKDYAKSFHVRTSQHVACDDDFSRLLPQLYYNRPKQVKVTIECKSVINPLHKCSNPAVVHVNIREKATDEVVQRQTDENRAEFKQLMIEGHNPPPRVVCVSVVHLENAITMLVKLSRSCTDDALLSHYNDVACSLFFHVAESFNDDIQFYPPTKQFFSSCMDLLGKEFIQQNPSQTEFVLQFSLDNPTLAGHMSPHFIPLNSAQLYVAMYERLVQVLQQQAPHLVFTLLTKFDIDEWLTKSTPALTEIKRYGEVLGRALYSCGANPDSKHELGQPRQQARARVCGTYLYSCRANPDIKHDLVFEIYCTHMNRLLQHRFPSNVMVVLNILLQGSDQQQIHVKCWNLFHMACFGDKEVQREGSPSKESDQELILTTDLTTDQVREVLQWIGAYYLQLRMSSHDLSMFGLYPSLQQYIPYLKCTIRDLLVCVTYKMAPQIQDGNFNQVLDLLWQTTLETFNPWIQPLSKQEGTLYPWIQADAESGKEMVKAFRHVLYNIYTTFQYVCVPYQRDILSEVWQYFACVLCTKTTPAHVTQVYTEVLRHLPWDRLTPNIPVLESMMQLKDTNNAESFELLAYIVCQVDWTSVLQFYAQSYPGEGPTKVLNCVLTLLIQSFGDQKHIEIPMLEQKMQIAEKYDWQPLASDSFRHACNWLLQTCDPGCVLVERSSSTALGTRLIKAASGFNVQYSGQWTSELSTKRQCYVHTVVQLLCQCTFGTNINLGNLSTAILNLMTETETVGASVVDLRMQRDETLDLVKEIFGLLNNCNPENNSLDVVMTTVVEWLQSSPRSILLLPCVKAASRCLASHTQIVRIVEECIHVYFKGGMDQTAGGGWDQVLAAIQIPDLNTEEFLETALQEESYLLLYGYCVLQQPLCQDVAQFSNLVNIILTWINKAKPTAENESKLMLLCFKLLELVLLQLDFRTKHADCIKTLNAFVASLHQLGEDRASTGILGAIGFGKRSTLSIKFRVIARSLSALVSSQIYGETVLRMQPNEPLANTSQAKTEVGALQALKSNKQYQQHRSEIQSACDLVMNEHHCLRDVFTLMRNLCVAFYPDKEYLSVIHQYK</sequence>
<dbReference type="PANTHER" id="PTHR31139">
    <property type="entry name" value="ECTOPIC P GRANULES PROTEIN 5 HOMOLOG"/>
    <property type="match status" value="1"/>
</dbReference>
<evidence type="ECO:0000259" key="4">
    <source>
        <dbReference type="Pfam" id="PF26103"/>
    </source>
</evidence>
<organism evidence="6 7">
    <name type="scientific">Mizuhopecten yessoensis</name>
    <name type="common">Japanese scallop</name>
    <name type="synonym">Patinopecten yessoensis</name>
    <dbReference type="NCBI Taxonomy" id="6573"/>
    <lineage>
        <taxon>Eukaryota</taxon>
        <taxon>Metazoa</taxon>
        <taxon>Spiralia</taxon>
        <taxon>Lophotrochozoa</taxon>
        <taxon>Mollusca</taxon>
        <taxon>Bivalvia</taxon>
        <taxon>Autobranchia</taxon>
        <taxon>Pteriomorphia</taxon>
        <taxon>Pectinida</taxon>
        <taxon>Pectinoidea</taxon>
        <taxon>Pectinidae</taxon>
        <taxon>Mizuhopecten</taxon>
    </lineage>
</organism>
<feature type="compositionally biased region" description="Basic and acidic residues" evidence="3">
    <location>
        <begin position="1341"/>
        <end position="1364"/>
    </location>
</feature>
<dbReference type="InterPro" id="IPR058750">
    <property type="entry name" value="TPR_Epg5"/>
</dbReference>
<reference evidence="6 7" key="1">
    <citation type="journal article" date="2017" name="Nat. Ecol. Evol.">
        <title>Scallop genome provides insights into evolution of bilaterian karyotype and development.</title>
        <authorList>
            <person name="Wang S."/>
            <person name="Zhang J."/>
            <person name="Jiao W."/>
            <person name="Li J."/>
            <person name="Xun X."/>
            <person name="Sun Y."/>
            <person name="Guo X."/>
            <person name="Huan P."/>
            <person name="Dong B."/>
            <person name="Zhang L."/>
            <person name="Hu X."/>
            <person name="Sun X."/>
            <person name="Wang J."/>
            <person name="Zhao C."/>
            <person name="Wang Y."/>
            <person name="Wang D."/>
            <person name="Huang X."/>
            <person name="Wang R."/>
            <person name="Lv J."/>
            <person name="Li Y."/>
            <person name="Zhang Z."/>
            <person name="Liu B."/>
            <person name="Lu W."/>
            <person name="Hui Y."/>
            <person name="Liang J."/>
            <person name="Zhou Z."/>
            <person name="Hou R."/>
            <person name="Li X."/>
            <person name="Liu Y."/>
            <person name="Li H."/>
            <person name="Ning X."/>
            <person name="Lin Y."/>
            <person name="Zhao L."/>
            <person name="Xing Q."/>
            <person name="Dou J."/>
            <person name="Li Y."/>
            <person name="Mao J."/>
            <person name="Guo H."/>
            <person name="Dou H."/>
            <person name="Li T."/>
            <person name="Mu C."/>
            <person name="Jiang W."/>
            <person name="Fu Q."/>
            <person name="Fu X."/>
            <person name="Miao Y."/>
            <person name="Liu J."/>
            <person name="Yu Q."/>
            <person name="Li R."/>
            <person name="Liao H."/>
            <person name="Li X."/>
            <person name="Kong Y."/>
            <person name="Jiang Z."/>
            <person name="Chourrout D."/>
            <person name="Li R."/>
            <person name="Bao Z."/>
        </authorList>
    </citation>
    <scope>NUCLEOTIDE SEQUENCE [LARGE SCALE GENOMIC DNA]</scope>
    <source>
        <strain evidence="6 7">PY_sf001</strain>
    </source>
</reference>
<dbReference type="OrthoDB" id="75419at2759"/>
<protein>
    <submittedName>
        <fullName evidence="6">Ectopic P granules protein 5-like</fullName>
    </submittedName>
</protein>
<evidence type="ECO:0000313" key="7">
    <source>
        <dbReference type="Proteomes" id="UP000242188"/>
    </source>
</evidence>
<feature type="compositionally biased region" description="Polar residues" evidence="3">
    <location>
        <begin position="167"/>
        <end position="185"/>
    </location>
</feature>
<feature type="region of interest" description="Disordered" evidence="3">
    <location>
        <begin position="1341"/>
        <end position="1365"/>
    </location>
</feature>
<evidence type="ECO:0000256" key="3">
    <source>
        <dbReference type="SAM" id="MobiDB-lite"/>
    </source>
</evidence>
<feature type="compositionally biased region" description="Basic and acidic residues" evidence="3">
    <location>
        <begin position="282"/>
        <end position="292"/>
    </location>
</feature>
<evidence type="ECO:0000313" key="6">
    <source>
        <dbReference type="EMBL" id="OWF55800.1"/>
    </source>
</evidence>
<name>A0A210R408_MIZYE</name>
<feature type="compositionally biased region" description="Basic and acidic residues" evidence="3">
    <location>
        <begin position="91"/>
        <end position="117"/>
    </location>
</feature>
<dbReference type="Pfam" id="PF26103">
    <property type="entry name" value="TPR_Epg5"/>
    <property type="match status" value="1"/>
</dbReference>